<sequence>MQQLKICPQKGPRNKLWITEEIFNKLSDIRKIKNTPQYEILDKEIHKMCRDTKEKWFETK</sequence>
<accession>A0A0B6ZJJ1</accession>
<reference evidence="1" key="1">
    <citation type="submission" date="2014-12" db="EMBL/GenBank/DDBJ databases">
        <title>Insight into the proteome of Arion vulgaris.</title>
        <authorList>
            <person name="Aradska J."/>
            <person name="Bulat T."/>
            <person name="Smidak R."/>
            <person name="Sarate P."/>
            <person name="Gangsoo J."/>
            <person name="Sialana F."/>
            <person name="Bilban M."/>
            <person name="Lubec G."/>
        </authorList>
    </citation>
    <scope>NUCLEOTIDE SEQUENCE</scope>
    <source>
        <tissue evidence="1">Skin</tissue>
    </source>
</reference>
<name>A0A0B6ZJJ1_9EUPU</name>
<dbReference type="EMBL" id="HACG01021156">
    <property type="protein sequence ID" value="CEK68021.1"/>
    <property type="molecule type" value="Transcribed_RNA"/>
</dbReference>
<evidence type="ECO:0000313" key="1">
    <source>
        <dbReference type="EMBL" id="CEK68021.1"/>
    </source>
</evidence>
<protein>
    <submittedName>
        <fullName evidence="1">Uncharacterized protein</fullName>
    </submittedName>
</protein>
<organism evidence="1">
    <name type="scientific">Arion vulgaris</name>
    <dbReference type="NCBI Taxonomy" id="1028688"/>
    <lineage>
        <taxon>Eukaryota</taxon>
        <taxon>Metazoa</taxon>
        <taxon>Spiralia</taxon>
        <taxon>Lophotrochozoa</taxon>
        <taxon>Mollusca</taxon>
        <taxon>Gastropoda</taxon>
        <taxon>Heterobranchia</taxon>
        <taxon>Euthyneura</taxon>
        <taxon>Panpulmonata</taxon>
        <taxon>Eupulmonata</taxon>
        <taxon>Stylommatophora</taxon>
        <taxon>Helicina</taxon>
        <taxon>Arionoidea</taxon>
        <taxon>Arionidae</taxon>
        <taxon>Arion</taxon>
    </lineage>
</organism>
<dbReference type="AlphaFoldDB" id="A0A0B6ZJJ1"/>
<gene>
    <name evidence="1" type="primary">ORF64792</name>
</gene>
<proteinExistence type="predicted"/>